<dbReference type="GO" id="GO:0000976">
    <property type="term" value="F:transcription cis-regulatory region binding"/>
    <property type="evidence" value="ECO:0007669"/>
    <property type="project" value="TreeGrafter"/>
</dbReference>
<reference evidence="6 7" key="1">
    <citation type="submission" date="2018-03" db="EMBL/GenBank/DDBJ databases">
        <title>Genomic Encyclopedia of Type Strains, Phase III (KMG-III): the genomes of soil and plant-associated and newly described type strains.</title>
        <authorList>
            <person name="Whitman W."/>
        </authorList>
    </citation>
    <scope>NUCLEOTIDE SEQUENCE [LARGE SCALE GENOMIC DNA]</scope>
    <source>
        <strain evidence="6 7">CGMCC 1.07653</strain>
    </source>
</reference>
<dbReference type="InterPro" id="IPR036271">
    <property type="entry name" value="Tet_transcr_reg_TetR-rel_C_sf"/>
</dbReference>
<dbReference type="InterPro" id="IPR041479">
    <property type="entry name" value="TetR_CgmR_C"/>
</dbReference>
<evidence type="ECO:0000259" key="5">
    <source>
        <dbReference type="PROSITE" id="PS50977"/>
    </source>
</evidence>
<dbReference type="InterPro" id="IPR009057">
    <property type="entry name" value="Homeodomain-like_sf"/>
</dbReference>
<evidence type="ECO:0000256" key="4">
    <source>
        <dbReference type="PROSITE-ProRule" id="PRU00335"/>
    </source>
</evidence>
<dbReference type="SUPFAM" id="SSF48498">
    <property type="entry name" value="Tetracyclin repressor-like, C-terminal domain"/>
    <property type="match status" value="1"/>
</dbReference>
<dbReference type="EMBL" id="PYAV01000006">
    <property type="protein sequence ID" value="PSL45902.1"/>
    <property type="molecule type" value="Genomic_DNA"/>
</dbReference>
<keyword evidence="3" id="KW-0804">Transcription</keyword>
<dbReference type="Gene3D" id="1.10.357.10">
    <property type="entry name" value="Tetracycline Repressor, domain 2"/>
    <property type="match status" value="1"/>
</dbReference>
<dbReference type="RefSeq" id="WP_106588571.1">
    <property type="nucleotide sequence ID" value="NZ_PYAV01000006.1"/>
</dbReference>
<keyword evidence="1" id="KW-0805">Transcription regulation</keyword>
<evidence type="ECO:0000256" key="3">
    <source>
        <dbReference type="ARBA" id="ARBA00023163"/>
    </source>
</evidence>
<dbReference type="AlphaFoldDB" id="A0A2P8HI53"/>
<comment type="caution">
    <text evidence="6">The sequence shown here is derived from an EMBL/GenBank/DDBJ whole genome shotgun (WGS) entry which is preliminary data.</text>
</comment>
<dbReference type="OrthoDB" id="9806334at2"/>
<accession>A0A2P8HI53</accession>
<sequence>MPKPSKQHAILRAAARVVEEKGVMHLTLDAVAKEAGVSKGGLLYHFPTKEALVEGMVKQISAMYQEEAAKFVEEDEDTAGAWTRAYIHETFRQTEEEKEMNAGMLAAIAVNPELLNPVRNSYKRWRERIAEDGIDETEATIALLASDGLWLTELFGLVPLDDEQREKIYETLRERTISEHHKT</sequence>
<dbReference type="InterPro" id="IPR001647">
    <property type="entry name" value="HTH_TetR"/>
</dbReference>
<dbReference type="PROSITE" id="PS50977">
    <property type="entry name" value="HTH_TETR_2"/>
    <property type="match status" value="1"/>
</dbReference>
<gene>
    <name evidence="6" type="ORF">B0H94_106157</name>
</gene>
<dbReference type="PANTHER" id="PTHR30055:SF234">
    <property type="entry name" value="HTH-TYPE TRANSCRIPTIONAL REGULATOR BETI"/>
    <property type="match status" value="1"/>
</dbReference>
<keyword evidence="2 4" id="KW-0238">DNA-binding</keyword>
<dbReference type="PRINTS" id="PR00455">
    <property type="entry name" value="HTHTETR"/>
</dbReference>
<name>A0A2P8HI53_9BACI</name>
<dbReference type="Pfam" id="PF00440">
    <property type="entry name" value="TetR_N"/>
    <property type="match status" value="1"/>
</dbReference>
<dbReference type="Pfam" id="PF17937">
    <property type="entry name" value="TetR_C_28"/>
    <property type="match status" value="1"/>
</dbReference>
<proteinExistence type="predicted"/>
<evidence type="ECO:0000256" key="1">
    <source>
        <dbReference type="ARBA" id="ARBA00023015"/>
    </source>
</evidence>
<dbReference type="InterPro" id="IPR050109">
    <property type="entry name" value="HTH-type_TetR-like_transc_reg"/>
</dbReference>
<evidence type="ECO:0000313" key="7">
    <source>
        <dbReference type="Proteomes" id="UP000242310"/>
    </source>
</evidence>
<feature type="domain" description="HTH tetR-type" evidence="5">
    <location>
        <begin position="4"/>
        <end position="64"/>
    </location>
</feature>
<dbReference type="GO" id="GO:0003700">
    <property type="term" value="F:DNA-binding transcription factor activity"/>
    <property type="evidence" value="ECO:0007669"/>
    <property type="project" value="TreeGrafter"/>
</dbReference>
<organism evidence="6 7">
    <name type="scientific">Salsuginibacillus halophilus</name>
    <dbReference type="NCBI Taxonomy" id="517424"/>
    <lineage>
        <taxon>Bacteria</taxon>
        <taxon>Bacillati</taxon>
        <taxon>Bacillota</taxon>
        <taxon>Bacilli</taxon>
        <taxon>Bacillales</taxon>
        <taxon>Bacillaceae</taxon>
        <taxon>Salsuginibacillus</taxon>
    </lineage>
</organism>
<protein>
    <submittedName>
        <fullName evidence="6">TetR family transcriptional regulator</fullName>
    </submittedName>
</protein>
<dbReference type="Proteomes" id="UP000242310">
    <property type="component" value="Unassembled WGS sequence"/>
</dbReference>
<feature type="DNA-binding region" description="H-T-H motif" evidence="4">
    <location>
        <begin position="27"/>
        <end position="46"/>
    </location>
</feature>
<dbReference type="SUPFAM" id="SSF46689">
    <property type="entry name" value="Homeodomain-like"/>
    <property type="match status" value="1"/>
</dbReference>
<evidence type="ECO:0000313" key="6">
    <source>
        <dbReference type="EMBL" id="PSL45902.1"/>
    </source>
</evidence>
<dbReference type="PANTHER" id="PTHR30055">
    <property type="entry name" value="HTH-TYPE TRANSCRIPTIONAL REGULATOR RUTR"/>
    <property type="match status" value="1"/>
</dbReference>
<keyword evidence="7" id="KW-1185">Reference proteome</keyword>
<evidence type="ECO:0000256" key="2">
    <source>
        <dbReference type="ARBA" id="ARBA00023125"/>
    </source>
</evidence>